<name>A0A8J3GQV8_9MICO</name>
<comment type="similarity">
    <text evidence="1">Belongs to the short-chain dehydrogenases/reductases (SDR) family.</text>
</comment>
<dbReference type="InterPro" id="IPR036291">
    <property type="entry name" value="NAD(P)-bd_dom_sf"/>
</dbReference>
<gene>
    <name evidence="2" type="ORF">GCM10011600_18960</name>
</gene>
<dbReference type="AlphaFoldDB" id="A0A8J3GQV8"/>
<dbReference type="Proteomes" id="UP000617531">
    <property type="component" value="Unassembled WGS sequence"/>
</dbReference>
<dbReference type="Gene3D" id="3.40.50.720">
    <property type="entry name" value="NAD(P)-binding Rossmann-like Domain"/>
    <property type="match status" value="1"/>
</dbReference>
<evidence type="ECO:0000313" key="3">
    <source>
        <dbReference type="Proteomes" id="UP000617531"/>
    </source>
</evidence>
<protein>
    <submittedName>
        <fullName evidence="2">Short-chain dehydrogenase</fullName>
    </submittedName>
</protein>
<proteinExistence type="inferred from homology"/>
<comment type="caution">
    <text evidence="2">The sequence shown here is derived from an EMBL/GenBank/DDBJ whole genome shotgun (WGS) entry which is preliminary data.</text>
</comment>
<keyword evidence="3" id="KW-1185">Reference proteome</keyword>
<dbReference type="PANTHER" id="PTHR42879">
    <property type="entry name" value="3-OXOACYL-(ACYL-CARRIER-PROTEIN) REDUCTASE"/>
    <property type="match status" value="1"/>
</dbReference>
<dbReference type="InterPro" id="IPR002347">
    <property type="entry name" value="SDR_fam"/>
</dbReference>
<dbReference type="Pfam" id="PF13561">
    <property type="entry name" value="adh_short_C2"/>
    <property type="match status" value="1"/>
</dbReference>
<organism evidence="2 3">
    <name type="scientific">Pseudolysinimonas yzui</name>
    <dbReference type="NCBI Taxonomy" id="2708254"/>
    <lineage>
        <taxon>Bacteria</taxon>
        <taxon>Bacillati</taxon>
        <taxon>Actinomycetota</taxon>
        <taxon>Actinomycetes</taxon>
        <taxon>Micrococcales</taxon>
        <taxon>Microbacteriaceae</taxon>
        <taxon>Pseudolysinimonas</taxon>
    </lineage>
</organism>
<evidence type="ECO:0000313" key="2">
    <source>
        <dbReference type="EMBL" id="GHF18235.1"/>
    </source>
</evidence>
<sequence>MDLQLTGKHALVVGGTKGIGRAAAAALAREGAVVTVAARHDVAEIAATLAAETGGTVHGVVIDSRDDASVQAGVAEAVALMGGVDILVNTAAAPWSAAKNTAASQTSDDAMRDEFEEKVLGYLRTARAVAPHLIANGWGRIVNISGLGARRSGSVAQTVRNISVAAITKNLADELGPHGVNVTVVHPGLTRTDAVAGLVEKRVAAGEALADVERSMAGNIIGRIVTPDELAAVITFLASPRSVAITGGAVDAGGGTPGVVTY</sequence>
<accession>A0A8J3GQV8</accession>
<dbReference type="RefSeq" id="WP_191283240.1">
    <property type="nucleotide sequence ID" value="NZ_BNAI01000003.1"/>
</dbReference>
<dbReference type="PRINTS" id="PR00081">
    <property type="entry name" value="GDHRDH"/>
</dbReference>
<reference evidence="2" key="2">
    <citation type="submission" date="2020-09" db="EMBL/GenBank/DDBJ databases">
        <authorList>
            <person name="Sun Q."/>
            <person name="Zhou Y."/>
        </authorList>
    </citation>
    <scope>NUCLEOTIDE SEQUENCE</scope>
    <source>
        <strain evidence="2">CGMCC 1.16548</strain>
    </source>
</reference>
<evidence type="ECO:0000256" key="1">
    <source>
        <dbReference type="ARBA" id="ARBA00006484"/>
    </source>
</evidence>
<dbReference type="InterPro" id="IPR050259">
    <property type="entry name" value="SDR"/>
</dbReference>
<dbReference type="EMBL" id="BNAI01000003">
    <property type="protein sequence ID" value="GHF18235.1"/>
    <property type="molecule type" value="Genomic_DNA"/>
</dbReference>
<dbReference type="SUPFAM" id="SSF51735">
    <property type="entry name" value="NAD(P)-binding Rossmann-fold domains"/>
    <property type="match status" value="1"/>
</dbReference>
<reference evidence="2" key="1">
    <citation type="journal article" date="2014" name="Int. J. Syst. Evol. Microbiol.">
        <title>Complete genome sequence of Corynebacterium casei LMG S-19264T (=DSM 44701T), isolated from a smear-ripened cheese.</title>
        <authorList>
            <consortium name="US DOE Joint Genome Institute (JGI-PGF)"/>
            <person name="Walter F."/>
            <person name="Albersmeier A."/>
            <person name="Kalinowski J."/>
            <person name="Ruckert C."/>
        </authorList>
    </citation>
    <scope>NUCLEOTIDE SEQUENCE</scope>
    <source>
        <strain evidence="2">CGMCC 1.16548</strain>
    </source>
</reference>